<dbReference type="Pfam" id="PF07690">
    <property type="entry name" value="MFS_1"/>
    <property type="match status" value="1"/>
</dbReference>
<dbReference type="InterPro" id="IPR020846">
    <property type="entry name" value="MFS_dom"/>
</dbReference>
<evidence type="ECO:0000313" key="7">
    <source>
        <dbReference type="EMBL" id="MBD3324403.1"/>
    </source>
</evidence>
<feature type="transmembrane region" description="Helical" evidence="5">
    <location>
        <begin position="244"/>
        <end position="266"/>
    </location>
</feature>
<reference evidence="7" key="1">
    <citation type="submission" date="2019-11" db="EMBL/GenBank/DDBJ databases">
        <title>Microbial mats filling the niche in hypersaline microbial mats.</title>
        <authorList>
            <person name="Wong H.L."/>
            <person name="Macleod F.I."/>
            <person name="White R.A. III"/>
            <person name="Burns B.P."/>
        </authorList>
    </citation>
    <scope>NUCLEOTIDE SEQUENCE</scope>
    <source>
        <strain evidence="7">Rbin_158</strain>
    </source>
</reference>
<evidence type="ECO:0000259" key="6">
    <source>
        <dbReference type="PROSITE" id="PS50850"/>
    </source>
</evidence>
<dbReference type="EMBL" id="WJJP01000230">
    <property type="protein sequence ID" value="MBD3324403.1"/>
    <property type="molecule type" value="Genomic_DNA"/>
</dbReference>
<evidence type="ECO:0000313" key="8">
    <source>
        <dbReference type="Proteomes" id="UP000649604"/>
    </source>
</evidence>
<dbReference type="PANTHER" id="PTHR43129:SF1">
    <property type="entry name" value="FOSMIDOMYCIN RESISTANCE PROTEIN"/>
    <property type="match status" value="1"/>
</dbReference>
<dbReference type="CDD" id="cd17478">
    <property type="entry name" value="MFS_FsR"/>
    <property type="match status" value="1"/>
</dbReference>
<name>A0A9D5Q5J5_9BACT</name>
<feature type="transmembrane region" description="Helical" evidence="5">
    <location>
        <begin position="139"/>
        <end position="162"/>
    </location>
</feature>
<keyword evidence="4 5" id="KW-0472">Membrane</keyword>
<feature type="transmembrane region" description="Helical" evidence="5">
    <location>
        <begin position="367"/>
        <end position="384"/>
    </location>
</feature>
<feature type="transmembrane region" description="Helical" evidence="5">
    <location>
        <begin position="301"/>
        <end position="324"/>
    </location>
</feature>
<feature type="transmembrane region" description="Helical" evidence="5">
    <location>
        <begin position="336"/>
        <end position="361"/>
    </location>
</feature>
<feature type="transmembrane region" description="Helical" evidence="5">
    <location>
        <begin position="76"/>
        <end position="94"/>
    </location>
</feature>
<dbReference type="GO" id="GO:0022857">
    <property type="term" value="F:transmembrane transporter activity"/>
    <property type="evidence" value="ECO:0007669"/>
    <property type="project" value="InterPro"/>
</dbReference>
<keyword evidence="3 5" id="KW-1133">Transmembrane helix</keyword>
<dbReference type="Proteomes" id="UP000649604">
    <property type="component" value="Unassembled WGS sequence"/>
</dbReference>
<dbReference type="InterPro" id="IPR036259">
    <property type="entry name" value="MFS_trans_sf"/>
</dbReference>
<dbReference type="PROSITE" id="PS00216">
    <property type="entry name" value="SUGAR_TRANSPORT_1"/>
    <property type="match status" value="1"/>
</dbReference>
<organism evidence="7 8">
    <name type="scientific">candidate division KSB3 bacterium</name>
    <dbReference type="NCBI Taxonomy" id="2044937"/>
    <lineage>
        <taxon>Bacteria</taxon>
        <taxon>candidate division KSB3</taxon>
    </lineage>
</organism>
<evidence type="ECO:0000256" key="3">
    <source>
        <dbReference type="ARBA" id="ARBA00022989"/>
    </source>
</evidence>
<feature type="transmembrane region" description="Helical" evidence="5">
    <location>
        <begin position="31"/>
        <end position="55"/>
    </location>
</feature>
<dbReference type="GO" id="GO:0005886">
    <property type="term" value="C:plasma membrane"/>
    <property type="evidence" value="ECO:0007669"/>
    <property type="project" value="TreeGrafter"/>
</dbReference>
<evidence type="ECO:0000256" key="4">
    <source>
        <dbReference type="ARBA" id="ARBA00023136"/>
    </source>
</evidence>
<evidence type="ECO:0000256" key="1">
    <source>
        <dbReference type="ARBA" id="ARBA00004141"/>
    </source>
</evidence>
<gene>
    <name evidence="7" type="ORF">GF339_07440</name>
</gene>
<keyword evidence="2 5" id="KW-0812">Transmembrane</keyword>
<dbReference type="SUPFAM" id="SSF103473">
    <property type="entry name" value="MFS general substrate transporter"/>
    <property type="match status" value="1"/>
</dbReference>
<feature type="transmembrane region" description="Helical" evidence="5">
    <location>
        <begin position="100"/>
        <end position="119"/>
    </location>
</feature>
<comment type="caution">
    <text evidence="7">The sequence shown here is derived from an EMBL/GenBank/DDBJ whole genome shotgun (WGS) entry which is preliminary data.</text>
</comment>
<feature type="domain" description="Major facilitator superfamily (MFS) profile" evidence="6">
    <location>
        <begin position="14"/>
        <end position="388"/>
    </location>
</feature>
<proteinExistence type="predicted"/>
<protein>
    <submittedName>
        <fullName evidence="7">MFS transporter</fullName>
    </submittedName>
</protein>
<comment type="subcellular location">
    <subcellularLocation>
        <location evidence="1">Membrane</location>
        <topology evidence="1">Multi-pass membrane protein</topology>
    </subcellularLocation>
</comment>
<feature type="transmembrane region" description="Helical" evidence="5">
    <location>
        <begin position="168"/>
        <end position="185"/>
    </location>
</feature>
<dbReference type="PROSITE" id="PS50850">
    <property type="entry name" value="MFS"/>
    <property type="match status" value="1"/>
</dbReference>
<evidence type="ECO:0000256" key="2">
    <source>
        <dbReference type="ARBA" id="ARBA00022692"/>
    </source>
</evidence>
<dbReference type="InterPro" id="IPR005829">
    <property type="entry name" value="Sugar_transporter_CS"/>
</dbReference>
<evidence type="ECO:0000256" key="5">
    <source>
        <dbReference type="SAM" id="Phobius"/>
    </source>
</evidence>
<dbReference type="InterPro" id="IPR011701">
    <property type="entry name" value="MFS"/>
</dbReference>
<dbReference type="Gene3D" id="1.20.1250.20">
    <property type="entry name" value="MFS general substrate transporter like domains"/>
    <property type="match status" value="2"/>
</dbReference>
<dbReference type="PANTHER" id="PTHR43129">
    <property type="entry name" value="FOSMIDOMYCIN RESISTANCE PROTEIN"/>
    <property type="match status" value="1"/>
</dbReference>
<sequence>MHNDREMPQFQTGTVLLISFSHLMHDTYSSFLAPLLPLLIEKLGFSYALAGFLPAAQRLPSLINPWLGVLADKIRLRYFVIFAPAVTAISMSLLGSAPSYPVLVVLLAISGLSASCFHVPSPVMIRQIAGKQVGKGMSFFMFGGELARTVGPLLVVGAVSLWGVEGTYRLIPLGVLASIFLYITFKDTSVQQHIPADTQVTGLVQTVRNLLPLFAGLTGLSICMGGLKALMISFLPSYLTTTGFSVSLAGIALAVHQGGGVLGVLTAGALSDYLGRKFILLVVALAVPPLTWIFLLNPGILAFPILAVLGFFLLSTGPVMLAIVQESKSDRPAYVNGIYMMINFVVSSSVTIGIGVLSDWIGLESTFWLSTLWFFGTIPCLFLLPGKFHLPGFVVRKISH</sequence>
<feature type="transmembrane region" description="Helical" evidence="5">
    <location>
        <begin position="210"/>
        <end position="232"/>
    </location>
</feature>
<dbReference type="AlphaFoldDB" id="A0A9D5Q5J5"/>
<accession>A0A9D5Q5J5</accession>
<feature type="transmembrane region" description="Helical" evidence="5">
    <location>
        <begin position="278"/>
        <end position="295"/>
    </location>
</feature>